<reference evidence="1" key="2">
    <citation type="submission" date="2023-01" db="EMBL/GenBank/DDBJ databases">
        <authorList>
            <person name="Petersen C."/>
        </authorList>
    </citation>
    <scope>NUCLEOTIDE SEQUENCE</scope>
    <source>
        <strain evidence="1">IBT 17514</strain>
    </source>
</reference>
<dbReference type="EMBL" id="JAQJAN010000013">
    <property type="protein sequence ID" value="KAJ5712522.1"/>
    <property type="molecule type" value="Genomic_DNA"/>
</dbReference>
<evidence type="ECO:0000313" key="2">
    <source>
        <dbReference type="Proteomes" id="UP001215712"/>
    </source>
</evidence>
<dbReference type="Proteomes" id="UP001215712">
    <property type="component" value="Unassembled WGS sequence"/>
</dbReference>
<organism evidence="1 2">
    <name type="scientific">Penicillium malachiteum</name>
    <dbReference type="NCBI Taxonomy" id="1324776"/>
    <lineage>
        <taxon>Eukaryota</taxon>
        <taxon>Fungi</taxon>
        <taxon>Dikarya</taxon>
        <taxon>Ascomycota</taxon>
        <taxon>Pezizomycotina</taxon>
        <taxon>Eurotiomycetes</taxon>
        <taxon>Eurotiomycetidae</taxon>
        <taxon>Eurotiales</taxon>
        <taxon>Aspergillaceae</taxon>
        <taxon>Penicillium</taxon>
    </lineage>
</organism>
<evidence type="ECO:0000313" key="1">
    <source>
        <dbReference type="EMBL" id="KAJ5712522.1"/>
    </source>
</evidence>
<comment type="caution">
    <text evidence="1">The sequence shown here is derived from an EMBL/GenBank/DDBJ whole genome shotgun (WGS) entry which is preliminary data.</text>
</comment>
<dbReference type="AlphaFoldDB" id="A0AAD6HFM2"/>
<sequence>MWTIHSAPRLLVSRLKCGCEGKDDYFQPGNPTIRTIGRSEITKIWKGFAKLADYPKIAEYIFNTNTALSYREGHKLLIEAKTKEKKTRDEAIEILMGVTV</sequence>
<keyword evidence="2" id="KW-1185">Reference proteome</keyword>
<name>A0AAD6HFM2_9EURO</name>
<gene>
    <name evidence="1" type="ORF">N7493_008990</name>
</gene>
<protein>
    <submittedName>
        <fullName evidence="1">Uncharacterized protein</fullName>
    </submittedName>
</protein>
<accession>A0AAD6HFM2</accession>
<reference evidence="1" key="1">
    <citation type="journal article" date="2023" name="IMA Fungus">
        <title>Comparative genomic study of the Penicillium genus elucidates a diverse pangenome and 15 lateral gene transfer events.</title>
        <authorList>
            <person name="Petersen C."/>
            <person name="Sorensen T."/>
            <person name="Nielsen M.R."/>
            <person name="Sondergaard T.E."/>
            <person name="Sorensen J.L."/>
            <person name="Fitzpatrick D.A."/>
            <person name="Frisvad J.C."/>
            <person name="Nielsen K.L."/>
        </authorList>
    </citation>
    <scope>NUCLEOTIDE SEQUENCE</scope>
    <source>
        <strain evidence="1">IBT 17514</strain>
    </source>
</reference>
<proteinExistence type="predicted"/>